<comment type="subcellular location">
    <subcellularLocation>
        <location evidence="1">Membrane</location>
        <topology evidence="1">Single-pass membrane protein</topology>
    </subcellularLocation>
</comment>
<keyword evidence="5" id="KW-0472">Membrane</keyword>
<comment type="caution">
    <text evidence="8">The sequence shown here is derived from an EMBL/GenBank/DDBJ whole genome shotgun (WGS) entry which is preliminary data.</text>
</comment>
<dbReference type="PROSITE" id="PS51212">
    <property type="entry name" value="WSC"/>
    <property type="match status" value="1"/>
</dbReference>
<keyword evidence="4" id="KW-1133">Transmembrane helix</keyword>
<keyword evidence="6" id="KW-0325">Glycoprotein</keyword>
<dbReference type="Pfam" id="PF01822">
    <property type="entry name" value="WSC"/>
    <property type="match status" value="1"/>
</dbReference>
<organism evidence="8 9">
    <name type="scientific">Bugula neritina</name>
    <name type="common">Brown bryozoan</name>
    <name type="synonym">Sertularia neritina</name>
    <dbReference type="NCBI Taxonomy" id="10212"/>
    <lineage>
        <taxon>Eukaryota</taxon>
        <taxon>Metazoa</taxon>
        <taxon>Spiralia</taxon>
        <taxon>Lophotrochozoa</taxon>
        <taxon>Bryozoa</taxon>
        <taxon>Gymnolaemata</taxon>
        <taxon>Cheilostomatida</taxon>
        <taxon>Flustrina</taxon>
        <taxon>Buguloidea</taxon>
        <taxon>Bugulidae</taxon>
        <taxon>Bugula</taxon>
    </lineage>
</organism>
<reference evidence="8" key="1">
    <citation type="submission" date="2020-06" db="EMBL/GenBank/DDBJ databases">
        <title>Draft genome of Bugula neritina, a colonial animal packing powerful symbionts and potential medicines.</title>
        <authorList>
            <person name="Rayko M."/>
        </authorList>
    </citation>
    <scope>NUCLEOTIDE SEQUENCE [LARGE SCALE GENOMIC DNA]</scope>
    <source>
        <strain evidence="8">Kwan_BN1</strain>
    </source>
</reference>
<evidence type="ECO:0000256" key="1">
    <source>
        <dbReference type="ARBA" id="ARBA00004167"/>
    </source>
</evidence>
<dbReference type="OrthoDB" id="6125540at2759"/>
<dbReference type="PANTHER" id="PTHR24269:SF16">
    <property type="entry name" value="PROTEIN SLG1"/>
    <property type="match status" value="1"/>
</dbReference>
<protein>
    <submittedName>
        <fullName evidence="8">Oxt</fullName>
    </submittedName>
</protein>
<proteinExistence type="predicted"/>
<evidence type="ECO:0000256" key="3">
    <source>
        <dbReference type="ARBA" id="ARBA00022729"/>
    </source>
</evidence>
<evidence type="ECO:0000313" key="9">
    <source>
        <dbReference type="Proteomes" id="UP000593567"/>
    </source>
</evidence>
<dbReference type="PANTHER" id="PTHR24269">
    <property type="entry name" value="KREMEN PROTEIN"/>
    <property type="match status" value="1"/>
</dbReference>
<evidence type="ECO:0000256" key="2">
    <source>
        <dbReference type="ARBA" id="ARBA00022692"/>
    </source>
</evidence>
<evidence type="ECO:0000256" key="5">
    <source>
        <dbReference type="ARBA" id="ARBA00023136"/>
    </source>
</evidence>
<dbReference type="InterPro" id="IPR051836">
    <property type="entry name" value="Kremen_rcpt"/>
</dbReference>
<dbReference type="Proteomes" id="UP000593567">
    <property type="component" value="Unassembled WGS sequence"/>
</dbReference>
<evidence type="ECO:0000259" key="7">
    <source>
        <dbReference type="PROSITE" id="PS51212"/>
    </source>
</evidence>
<keyword evidence="9" id="KW-1185">Reference proteome</keyword>
<keyword evidence="2" id="KW-0812">Transmembrane</keyword>
<name>A0A7J7K4V6_BUGNE</name>
<evidence type="ECO:0000313" key="8">
    <source>
        <dbReference type="EMBL" id="KAF6033001.1"/>
    </source>
</evidence>
<dbReference type="AlphaFoldDB" id="A0A7J7K4V6"/>
<gene>
    <name evidence="8" type="ORF">EB796_008703</name>
</gene>
<dbReference type="GO" id="GO:0005886">
    <property type="term" value="C:plasma membrane"/>
    <property type="evidence" value="ECO:0007669"/>
    <property type="project" value="TreeGrafter"/>
</dbReference>
<feature type="domain" description="WSC" evidence="7">
    <location>
        <begin position="68"/>
        <end position="162"/>
    </location>
</feature>
<dbReference type="InterPro" id="IPR002889">
    <property type="entry name" value="WSC_carb-bd"/>
</dbReference>
<accession>A0A7J7K4V6</accession>
<dbReference type="SMART" id="SM00321">
    <property type="entry name" value="WSC"/>
    <property type="match status" value="1"/>
</dbReference>
<evidence type="ECO:0000256" key="4">
    <source>
        <dbReference type="ARBA" id="ARBA00022989"/>
    </source>
</evidence>
<dbReference type="EMBL" id="VXIV02001464">
    <property type="protein sequence ID" value="KAF6033001.1"/>
    <property type="molecule type" value="Genomic_DNA"/>
</dbReference>
<sequence>MVNDSRINVLVTEIISVQTMDVSLFIEFANVTNYEHLLVFVRYNRKPDLTSNTYDKMFLIKVTENLERGEYYGCFKKLNAEALKEDYLFTISTTGSLDTCIDVCHAQGFNFAGIQSMGECYCLNDVEQLRLTNDTECSSPCFRQNLLPCDGVEESYSVYSTGLEKRIMVIIDQSIVQGRVGNFYISFAPLPVGKLP</sequence>
<keyword evidence="3" id="KW-0732">Signal</keyword>
<evidence type="ECO:0000256" key="6">
    <source>
        <dbReference type="ARBA" id="ARBA00023180"/>
    </source>
</evidence>